<sequence>MSQVRYPALPSRMSLIAFKTRLKGATKGHSLLKKKADALMMTHRKIMRELRDAKLDVPREMRDSHFAVTEAQYVAGDISFSVQESLKIEPYKATLLANNIAGVAIPGMKGEEDDTSVQSIVSGLGRGGEEIKAARKKFRGTLSLLVKIAALQTTWVVLDEAIKVTNRRVNALEKVVIPKTQGTIAFINSELDELEREEFFRLKMVQKKKKQRADALKAANAAADAAVSAGVADLRVDDDAAAEDDVDEEDMVA</sequence>
<dbReference type="Pfam" id="PF01813">
    <property type="entry name" value="ATP-synt_D"/>
    <property type="match status" value="1"/>
</dbReference>
<keyword evidence="2" id="KW-0813">Transport</keyword>
<dbReference type="NCBIfam" id="TIGR00309">
    <property type="entry name" value="V_ATPase_subD"/>
    <property type="match status" value="1"/>
</dbReference>
<evidence type="ECO:0008006" key="5">
    <source>
        <dbReference type="Google" id="ProtNLM"/>
    </source>
</evidence>
<dbReference type="AlphaFoldDB" id="A0A7S1MKF9"/>
<evidence type="ECO:0000313" key="4">
    <source>
        <dbReference type="EMBL" id="CAD9134134.1"/>
    </source>
</evidence>
<dbReference type="HAMAP" id="MF_00271">
    <property type="entry name" value="ATP_synth_D_arch"/>
    <property type="match status" value="1"/>
</dbReference>
<organism evidence="4">
    <name type="scientific">Neobodo designis</name>
    <name type="common">Flagellated protozoan</name>
    <name type="synonym">Bodo designis</name>
    <dbReference type="NCBI Taxonomy" id="312471"/>
    <lineage>
        <taxon>Eukaryota</taxon>
        <taxon>Discoba</taxon>
        <taxon>Euglenozoa</taxon>
        <taxon>Kinetoplastea</taxon>
        <taxon>Metakinetoplastina</taxon>
        <taxon>Neobodonida</taxon>
        <taxon>Neobodo</taxon>
    </lineage>
</organism>
<evidence type="ECO:0000256" key="3">
    <source>
        <dbReference type="ARBA" id="ARBA00023065"/>
    </source>
</evidence>
<name>A0A7S1MKF9_NEODS</name>
<evidence type="ECO:0000256" key="2">
    <source>
        <dbReference type="ARBA" id="ARBA00022448"/>
    </source>
</evidence>
<proteinExistence type="inferred from homology"/>
<dbReference type="InterPro" id="IPR002699">
    <property type="entry name" value="V_ATPase_D"/>
</dbReference>
<keyword evidence="3" id="KW-0406">Ion transport</keyword>
<dbReference type="EMBL" id="HBGF01035959">
    <property type="protein sequence ID" value="CAD9134134.1"/>
    <property type="molecule type" value="Transcribed_RNA"/>
</dbReference>
<dbReference type="Gene3D" id="1.10.287.3240">
    <property type="match status" value="1"/>
</dbReference>
<evidence type="ECO:0000256" key="1">
    <source>
        <dbReference type="ARBA" id="ARBA00005850"/>
    </source>
</evidence>
<dbReference type="GO" id="GO:0046961">
    <property type="term" value="F:proton-transporting ATPase activity, rotational mechanism"/>
    <property type="evidence" value="ECO:0007669"/>
    <property type="project" value="InterPro"/>
</dbReference>
<protein>
    <recommendedName>
        <fullName evidence="5">V-type proton ATPase subunit D</fullName>
    </recommendedName>
</protein>
<comment type="similarity">
    <text evidence="1">Belongs to the V-ATPase D subunit family.</text>
</comment>
<dbReference type="PANTHER" id="PTHR11671">
    <property type="entry name" value="V-TYPE ATP SYNTHASE SUBUNIT D"/>
    <property type="match status" value="1"/>
</dbReference>
<accession>A0A7S1MKF9</accession>
<reference evidence="4" key="1">
    <citation type="submission" date="2021-01" db="EMBL/GenBank/DDBJ databases">
        <authorList>
            <person name="Corre E."/>
            <person name="Pelletier E."/>
            <person name="Niang G."/>
            <person name="Scheremetjew M."/>
            <person name="Finn R."/>
            <person name="Kale V."/>
            <person name="Holt S."/>
            <person name="Cochrane G."/>
            <person name="Meng A."/>
            <person name="Brown T."/>
            <person name="Cohen L."/>
        </authorList>
    </citation>
    <scope>NUCLEOTIDE SEQUENCE</scope>
    <source>
        <strain evidence="4">CCAP 1951/1</strain>
    </source>
</reference>
<gene>
    <name evidence="4" type="ORF">NDES1114_LOCUS24105</name>
</gene>